<dbReference type="InterPro" id="IPR009628">
    <property type="entry name" value="Phage_tape_measure_N"/>
</dbReference>
<reference evidence="4" key="2">
    <citation type="submission" date="2019-11" db="EMBL/GenBank/DDBJ databases">
        <authorList>
            <consortium name="NCBI Pathogen Detection Project"/>
        </authorList>
    </citation>
    <scope>NUCLEOTIDE SEQUENCE</scope>
    <source>
        <strain evidence="4">EC00696</strain>
    </source>
</reference>
<reference evidence="4" key="1">
    <citation type="journal article" date="2018" name="Genome Biol.">
        <title>SKESA: strategic k-mer extension for scrupulous assemblies.</title>
        <authorList>
            <person name="Souvorov A."/>
            <person name="Agarwala R."/>
            <person name="Lipman D.J."/>
        </authorList>
    </citation>
    <scope>NUCLEOTIDE SEQUENCE</scope>
    <source>
        <strain evidence="4">EC00696</strain>
    </source>
</reference>
<feature type="compositionally biased region" description="Basic and acidic residues" evidence="1">
    <location>
        <begin position="586"/>
        <end position="598"/>
    </location>
</feature>
<dbReference type="InterPro" id="IPR043680">
    <property type="entry name" value="GpH_LAMBDA"/>
</dbReference>
<dbReference type="Pfam" id="PF06791">
    <property type="entry name" value="TMP_2"/>
    <property type="match status" value="1"/>
</dbReference>
<dbReference type="NCBIfam" id="TIGR01541">
    <property type="entry name" value="tape_meas_lam_C"/>
    <property type="match status" value="1"/>
</dbReference>
<dbReference type="EMBL" id="DABGQI010000048">
    <property type="protein sequence ID" value="HAI9772975.1"/>
    <property type="molecule type" value="Genomic_DNA"/>
</dbReference>
<feature type="compositionally biased region" description="Low complexity" evidence="1">
    <location>
        <begin position="573"/>
        <end position="584"/>
    </location>
</feature>
<evidence type="ECO:0000259" key="3">
    <source>
        <dbReference type="Pfam" id="PF09718"/>
    </source>
</evidence>
<accession>A0A7A4NBN7</accession>
<feature type="domain" description="Bacteriophage tail tape measure C-terminal" evidence="3">
    <location>
        <begin position="631"/>
        <end position="705"/>
    </location>
</feature>
<organism evidence="4">
    <name type="scientific">Escherichia coli</name>
    <dbReference type="NCBI Taxonomy" id="562"/>
    <lineage>
        <taxon>Bacteria</taxon>
        <taxon>Pseudomonadati</taxon>
        <taxon>Pseudomonadota</taxon>
        <taxon>Gammaproteobacteria</taxon>
        <taxon>Enterobacterales</taxon>
        <taxon>Enterobacteriaceae</taxon>
        <taxon>Escherichia</taxon>
    </lineage>
</organism>
<sequence>MSQPVGDLVIDLSLDAVRFDEQMSRVRRHFSGLDTDARKTASAVEQGLSRQALAAQKAGISVGQYKAAMRTLPAQFTDIATQLAGGQNPWLILLQQGGQVKDSFGGMIPMFRGLAGAITLPMVGVTSLAVATGALVYAWYQGDSTLSAFNKTLVLSGNQSGLTADRMLTLSRAGQAAGLTFNQARESLAALVNAGVRGGEQFDAINQSVARFASASGVEVDKVAEAFGKLTTDPTSGLMAMARQFRNVTAEQIAYVAQLQRSGDEAGALQAANDIATKGFDEQTRRLKENMGTLETWADKTGKAFKSMWDAILDIGRPESSADMLASAQKAFDEADKKWQWYQSRSQRRGKTSSFRANLQGAWDDRENARLGLAAATLQSDMEKAGELAARDRAERESSQLKYTGEAQKAYERLLTPLEKYTARQEELNKALKDGKILQADYNTLMASAKKDYESTQKKPSGVKVSAGERQEDQAHAALLALETELRTLEKHSGVNEKISQQRRDLWEAENQYVVLKEAATKRQLSEQEKSLLAHEKETLEYKRQLAELGDKIEHQKRLNELAQQAARFEQQQSAKQAAISAKARGLTDRQAQRESEEQRLREVYGDNPAALAKATSALKNTWSAEEQLRGSWMAGMKSGWGEWAESATDSFSQVKNAATQTFDGIAQNMAAMLTGSEQNWRGFTRSVLSMLTEIFLKQAMVGIVGSIGSAIGGAVGGGASASGGTAIQAAAAKFHFATGGFTGTGGKYEPAGIVHRGEFVFTKEATSRIGVGNLYRLMRGYATGGYVGTPGSMADSRSQASGTFEQNNHVVINNDGTNGQIGPAALKAVYDMARKGARDEIQTQMRDGGLFSGGGR</sequence>
<protein>
    <submittedName>
        <fullName evidence="4">Phage tail tape measure protein</fullName>
    </submittedName>
</protein>
<dbReference type="HAMAP" id="MF_04138">
    <property type="entry name" value="TMP_LAMBDA"/>
    <property type="match status" value="1"/>
</dbReference>
<feature type="region of interest" description="Disordered" evidence="1">
    <location>
        <begin position="451"/>
        <end position="470"/>
    </location>
</feature>
<evidence type="ECO:0000256" key="1">
    <source>
        <dbReference type="SAM" id="MobiDB-lite"/>
    </source>
</evidence>
<gene>
    <name evidence="4" type="ORF">HL294_25080</name>
</gene>
<evidence type="ECO:0000313" key="4">
    <source>
        <dbReference type="EMBL" id="HAI9772975.1"/>
    </source>
</evidence>
<feature type="region of interest" description="Disordered" evidence="1">
    <location>
        <begin position="573"/>
        <end position="598"/>
    </location>
</feature>
<dbReference type="AlphaFoldDB" id="A0A7A4NBN7"/>
<evidence type="ECO:0000259" key="2">
    <source>
        <dbReference type="Pfam" id="PF06791"/>
    </source>
</evidence>
<dbReference type="InterPro" id="IPR006431">
    <property type="entry name" value="Phage_tape_meas_C"/>
</dbReference>
<name>A0A7A4NBN7_ECOLX</name>
<proteinExistence type="inferred from homology"/>
<comment type="caution">
    <text evidence="4">The sequence shown here is derived from an EMBL/GenBank/DDBJ whole genome shotgun (WGS) entry which is preliminary data.</text>
</comment>
<feature type="domain" description="Bacteriophage tail tape measure N-terminal" evidence="2">
    <location>
        <begin position="54"/>
        <end position="256"/>
    </location>
</feature>
<dbReference type="Pfam" id="PF09718">
    <property type="entry name" value="Tape_meas_lam_C"/>
    <property type="match status" value="1"/>
</dbReference>